<reference evidence="1 2" key="1">
    <citation type="submission" date="2019-09" db="EMBL/GenBank/DDBJ databases">
        <title>Draft genome of the ectomycorrhizal ascomycete Sphaerosporella brunnea.</title>
        <authorList>
            <consortium name="DOE Joint Genome Institute"/>
            <person name="Benucci G.M."/>
            <person name="Marozzi G."/>
            <person name="Antonielli L."/>
            <person name="Sanchez S."/>
            <person name="Marco P."/>
            <person name="Wang X."/>
            <person name="Falini L.B."/>
            <person name="Barry K."/>
            <person name="Haridas S."/>
            <person name="Lipzen A."/>
            <person name="Labutti K."/>
            <person name="Grigoriev I.V."/>
            <person name="Murat C."/>
            <person name="Martin F."/>
            <person name="Albertini E."/>
            <person name="Donnini D."/>
            <person name="Bonito G."/>
        </authorList>
    </citation>
    <scope>NUCLEOTIDE SEQUENCE [LARGE SCALE GENOMIC DNA]</scope>
    <source>
        <strain evidence="1 2">Sb_GMNB300</strain>
    </source>
</reference>
<evidence type="ECO:0000313" key="1">
    <source>
        <dbReference type="EMBL" id="KAA8912642.1"/>
    </source>
</evidence>
<accession>A0A5J5F6M9</accession>
<dbReference type="InParanoid" id="A0A5J5F6M9"/>
<comment type="caution">
    <text evidence="1">The sequence shown here is derived from an EMBL/GenBank/DDBJ whole genome shotgun (WGS) entry which is preliminary data.</text>
</comment>
<dbReference type="AlphaFoldDB" id="A0A5J5F6M9"/>
<dbReference type="Proteomes" id="UP000326924">
    <property type="component" value="Unassembled WGS sequence"/>
</dbReference>
<evidence type="ECO:0000313" key="2">
    <source>
        <dbReference type="Proteomes" id="UP000326924"/>
    </source>
</evidence>
<proteinExistence type="predicted"/>
<name>A0A5J5F6M9_9PEZI</name>
<gene>
    <name evidence="1" type="ORF">FN846DRAFT_903395</name>
</gene>
<keyword evidence="2" id="KW-1185">Reference proteome</keyword>
<protein>
    <submittedName>
        <fullName evidence="1">Uncharacterized protein</fullName>
    </submittedName>
</protein>
<organism evidence="1 2">
    <name type="scientific">Sphaerosporella brunnea</name>
    <dbReference type="NCBI Taxonomy" id="1250544"/>
    <lineage>
        <taxon>Eukaryota</taxon>
        <taxon>Fungi</taxon>
        <taxon>Dikarya</taxon>
        <taxon>Ascomycota</taxon>
        <taxon>Pezizomycotina</taxon>
        <taxon>Pezizomycetes</taxon>
        <taxon>Pezizales</taxon>
        <taxon>Pyronemataceae</taxon>
        <taxon>Sphaerosporella</taxon>
    </lineage>
</organism>
<sequence>MSWPQAAEYRMIKTKTNRARLPCGLISDSTKTSAEALCQNQTPILLFYVRDAVDDEGQDNYDQLNDAKENSVQDPIQQRQAPDVDVQASASQGAQIPALVQRIQDAHLGRLPYDELPTTVIILRQDNGETDVINTRLNITRFKTDTMAMIMTHLLAIHGLGFHYAGFGKVVFINAVCRLNDGSEVAIGHGRAHHKYADMVVQLEMNLTREKSQR</sequence>
<dbReference type="EMBL" id="VXIS01000021">
    <property type="protein sequence ID" value="KAA8912642.1"/>
    <property type="molecule type" value="Genomic_DNA"/>
</dbReference>